<name>A0A2R6VXN9_MARPO</name>
<dbReference type="PRINTS" id="PR00685">
    <property type="entry name" value="TIFACTORIIB"/>
</dbReference>
<dbReference type="SUPFAM" id="SSF57783">
    <property type="entry name" value="Zinc beta-ribbon"/>
    <property type="match status" value="1"/>
</dbReference>
<evidence type="ECO:0000313" key="7">
    <source>
        <dbReference type="EMBL" id="PTQ26376.1"/>
    </source>
</evidence>
<gene>
    <name evidence="7" type="ORF">MARPO_2273s0001</name>
</gene>
<organism evidence="7 8">
    <name type="scientific">Marchantia polymorpha</name>
    <name type="common">Common liverwort</name>
    <name type="synonym">Marchantia aquatica</name>
    <dbReference type="NCBI Taxonomy" id="3197"/>
    <lineage>
        <taxon>Eukaryota</taxon>
        <taxon>Viridiplantae</taxon>
        <taxon>Streptophyta</taxon>
        <taxon>Embryophyta</taxon>
        <taxon>Marchantiophyta</taxon>
        <taxon>Marchantiopsida</taxon>
        <taxon>Marchantiidae</taxon>
        <taxon>Marchantiales</taxon>
        <taxon>Marchantiaceae</taxon>
        <taxon>Marchantia</taxon>
    </lineage>
</organism>
<dbReference type="GO" id="GO:0006352">
    <property type="term" value="P:DNA-templated transcription initiation"/>
    <property type="evidence" value="ECO:0000318"/>
    <property type="project" value="GO_Central"/>
</dbReference>
<dbReference type="PANTHER" id="PTHR11618:SF78">
    <property type="entry name" value="TRANSCRIPTION INITIATION FACTOR IIB-2"/>
    <property type="match status" value="1"/>
</dbReference>
<dbReference type="PROSITE" id="PS51134">
    <property type="entry name" value="ZF_TFIIB"/>
    <property type="match status" value="1"/>
</dbReference>
<dbReference type="GO" id="GO:0016251">
    <property type="term" value="F:RNA polymerase II general transcription initiation factor activity"/>
    <property type="evidence" value="ECO:0000318"/>
    <property type="project" value="GO_Central"/>
</dbReference>
<dbReference type="OrthoDB" id="25790at2759"/>
<accession>A0A2R6VXN9</accession>
<dbReference type="AlphaFoldDB" id="A0A2R6VXN9"/>
<dbReference type="PROSITE" id="PS00782">
    <property type="entry name" value="TFIIB"/>
    <property type="match status" value="1"/>
</dbReference>
<evidence type="ECO:0000256" key="1">
    <source>
        <dbReference type="ARBA" id="ARBA00010857"/>
    </source>
</evidence>
<keyword evidence="8" id="KW-1185">Reference proteome</keyword>
<dbReference type="Pfam" id="PF08271">
    <property type="entry name" value="Zn_Ribbon_TF"/>
    <property type="match status" value="1"/>
</dbReference>
<dbReference type="Proteomes" id="UP000244005">
    <property type="component" value="Unassembled WGS sequence"/>
</dbReference>
<dbReference type="InterPro" id="IPR013137">
    <property type="entry name" value="Znf_TFIIB"/>
</dbReference>
<dbReference type="GO" id="GO:0017025">
    <property type="term" value="F:TBP-class protein binding"/>
    <property type="evidence" value="ECO:0000318"/>
    <property type="project" value="GO_Central"/>
</dbReference>
<keyword evidence="4" id="KW-0804">Transcription</keyword>
<comment type="similarity">
    <text evidence="1">Belongs to the TFIIB family.</text>
</comment>
<keyword evidence="5" id="KW-0479">Metal-binding</keyword>
<dbReference type="PANTHER" id="PTHR11618">
    <property type="entry name" value="TRANSCRIPTION INITIATION FACTOR IIB-RELATED"/>
    <property type="match status" value="1"/>
</dbReference>
<dbReference type="InterPro" id="IPR013150">
    <property type="entry name" value="TFIIB_cyclin"/>
</dbReference>
<dbReference type="InterPro" id="IPR000812">
    <property type="entry name" value="TFIIB"/>
</dbReference>
<keyword evidence="3" id="KW-0805">Transcription regulation</keyword>
<dbReference type="SUPFAM" id="SSF47954">
    <property type="entry name" value="Cyclin-like"/>
    <property type="match status" value="2"/>
</dbReference>
<evidence type="ECO:0000313" key="8">
    <source>
        <dbReference type="Proteomes" id="UP000244005"/>
    </source>
</evidence>
<evidence type="ECO:0000256" key="2">
    <source>
        <dbReference type="ARBA" id="ARBA00022737"/>
    </source>
</evidence>
<feature type="domain" description="TFIIB-type" evidence="6">
    <location>
        <begin position="2"/>
        <end position="33"/>
    </location>
</feature>
<dbReference type="GO" id="GO:0005634">
    <property type="term" value="C:nucleus"/>
    <property type="evidence" value="ECO:0000318"/>
    <property type="project" value="GO_Central"/>
</dbReference>
<dbReference type="InterPro" id="IPR036915">
    <property type="entry name" value="Cyclin-like_sf"/>
</dbReference>
<evidence type="ECO:0000256" key="4">
    <source>
        <dbReference type="ARBA" id="ARBA00023163"/>
    </source>
</evidence>
<reference evidence="8" key="1">
    <citation type="journal article" date="2017" name="Cell">
        <title>Insights into land plant evolution garnered from the Marchantia polymorpha genome.</title>
        <authorList>
            <person name="Bowman J.L."/>
            <person name="Kohchi T."/>
            <person name="Yamato K.T."/>
            <person name="Jenkins J."/>
            <person name="Shu S."/>
            <person name="Ishizaki K."/>
            <person name="Yamaoka S."/>
            <person name="Nishihama R."/>
            <person name="Nakamura Y."/>
            <person name="Berger F."/>
            <person name="Adam C."/>
            <person name="Aki S.S."/>
            <person name="Althoff F."/>
            <person name="Araki T."/>
            <person name="Arteaga-Vazquez M.A."/>
            <person name="Balasubrmanian S."/>
            <person name="Barry K."/>
            <person name="Bauer D."/>
            <person name="Boehm C.R."/>
            <person name="Briginshaw L."/>
            <person name="Caballero-Perez J."/>
            <person name="Catarino B."/>
            <person name="Chen F."/>
            <person name="Chiyoda S."/>
            <person name="Chovatia M."/>
            <person name="Davies K.M."/>
            <person name="Delmans M."/>
            <person name="Demura T."/>
            <person name="Dierschke T."/>
            <person name="Dolan L."/>
            <person name="Dorantes-Acosta A.E."/>
            <person name="Eklund D.M."/>
            <person name="Florent S.N."/>
            <person name="Flores-Sandoval E."/>
            <person name="Fujiyama A."/>
            <person name="Fukuzawa H."/>
            <person name="Galik B."/>
            <person name="Grimanelli D."/>
            <person name="Grimwood J."/>
            <person name="Grossniklaus U."/>
            <person name="Hamada T."/>
            <person name="Haseloff J."/>
            <person name="Hetherington A.J."/>
            <person name="Higo A."/>
            <person name="Hirakawa Y."/>
            <person name="Hundley H.N."/>
            <person name="Ikeda Y."/>
            <person name="Inoue K."/>
            <person name="Inoue S.I."/>
            <person name="Ishida S."/>
            <person name="Jia Q."/>
            <person name="Kakita M."/>
            <person name="Kanazawa T."/>
            <person name="Kawai Y."/>
            <person name="Kawashima T."/>
            <person name="Kennedy M."/>
            <person name="Kinose K."/>
            <person name="Kinoshita T."/>
            <person name="Kohara Y."/>
            <person name="Koide E."/>
            <person name="Komatsu K."/>
            <person name="Kopischke S."/>
            <person name="Kubo M."/>
            <person name="Kyozuka J."/>
            <person name="Lagercrantz U."/>
            <person name="Lin S.S."/>
            <person name="Lindquist E."/>
            <person name="Lipzen A.M."/>
            <person name="Lu C.W."/>
            <person name="De Luna E."/>
            <person name="Martienssen R.A."/>
            <person name="Minamino N."/>
            <person name="Mizutani M."/>
            <person name="Mizutani M."/>
            <person name="Mochizuki N."/>
            <person name="Monte I."/>
            <person name="Mosher R."/>
            <person name="Nagasaki H."/>
            <person name="Nakagami H."/>
            <person name="Naramoto S."/>
            <person name="Nishitani K."/>
            <person name="Ohtani M."/>
            <person name="Okamoto T."/>
            <person name="Okumura M."/>
            <person name="Phillips J."/>
            <person name="Pollak B."/>
            <person name="Reinders A."/>
            <person name="Rovekamp M."/>
            <person name="Sano R."/>
            <person name="Sawa S."/>
            <person name="Schmid M.W."/>
            <person name="Shirakawa M."/>
            <person name="Solano R."/>
            <person name="Spunde A."/>
            <person name="Suetsugu N."/>
            <person name="Sugano S."/>
            <person name="Sugiyama A."/>
            <person name="Sun R."/>
            <person name="Suzuki Y."/>
            <person name="Takenaka M."/>
            <person name="Takezawa D."/>
            <person name="Tomogane H."/>
            <person name="Tsuzuki M."/>
            <person name="Ueda T."/>
            <person name="Umeda M."/>
            <person name="Ward J.M."/>
            <person name="Watanabe Y."/>
            <person name="Yazaki K."/>
            <person name="Yokoyama R."/>
            <person name="Yoshitake Y."/>
            <person name="Yotsui I."/>
            <person name="Zachgo S."/>
            <person name="Schmutz J."/>
        </authorList>
    </citation>
    <scope>NUCLEOTIDE SEQUENCE [LARGE SCALE GENOMIC DNA]</scope>
    <source>
        <strain evidence="8">Tak-1</strain>
    </source>
</reference>
<dbReference type="InterPro" id="IPR013763">
    <property type="entry name" value="Cyclin-like_dom"/>
</dbReference>
<sequence>MNVIVCRDCKTRDNVLDYASGDVICVECGLVLESHFVEDAPEWRTFSDQSGAKDRNRVGDSYNALLPDGGISTTFSQVEGNSISSCLKRAESRLPNGDSSRLLSSLIRCASMASRLGLVRSIQTIASDIYQKVTNLNFTKGKNQDAVLASCLYLACRQEGKTRSMKEICSVAEGTSLKELGRALLCIEKHMKEDLGMGKSVNAADFVSRFCIKLGVSYKARLAATEIVQMADNRLDVRRNPMSVAATAIFMVSQLHESGKSSIEEISIFCGVCRKTILETYGVLLPHASMIIPAWFANDEQLKALPALPLKRRDAKNDGKLESERHRLTHELQVHKRNGELENLPKHISSLSNLKDSSGWIACMQVACYQALQKFAVNVLSKIFHNKAAGGYEVKDGCRHQLDSKRNSFEKQDFTLAIQDDATAHNL</sequence>
<dbReference type="Gene3D" id="1.10.472.10">
    <property type="entry name" value="Cyclin-like"/>
    <property type="match status" value="1"/>
</dbReference>
<dbReference type="Gene3D" id="1.10.472.170">
    <property type="match status" value="1"/>
</dbReference>
<evidence type="ECO:0000256" key="3">
    <source>
        <dbReference type="ARBA" id="ARBA00023015"/>
    </source>
</evidence>
<evidence type="ECO:0000259" key="6">
    <source>
        <dbReference type="PROSITE" id="PS51134"/>
    </source>
</evidence>
<dbReference type="Pfam" id="PF00382">
    <property type="entry name" value="TFIIB"/>
    <property type="match status" value="2"/>
</dbReference>
<dbReference type="EMBL" id="KZ774402">
    <property type="protein sequence ID" value="PTQ26376.1"/>
    <property type="molecule type" value="Genomic_DNA"/>
</dbReference>
<dbReference type="SMART" id="SM00385">
    <property type="entry name" value="CYCLIN"/>
    <property type="match status" value="2"/>
</dbReference>
<protein>
    <recommendedName>
        <fullName evidence="6">TFIIB-type domain-containing protein</fullName>
    </recommendedName>
</protein>
<dbReference type="GO" id="GO:0008270">
    <property type="term" value="F:zinc ion binding"/>
    <property type="evidence" value="ECO:0007669"/>
    <property type="project" value="UniProtKB-KW"/>
</dbReference>
<keyword evidence="5" id="KW-0862">Zinc</keyword>
<proteinExistence type="inferred from homology"/>
<evidence type="ECO:0000256" key="5">
    <source>
        <dbReference type="PROSITE-ProRule" id="PRU00469"/>
    </source>
</evidence>
<dbReference type="GO" id="GO:0070897">
    <property type="term" value="P:transcription preinitiation complex assembly"/>
    <property type="evidence" value="ECO:0007669"/>
    <property type="project" value="InterPro"/>
</dbReference>
<dbReference type="GO" id="GO:0097550">
    <property type="term" value="C:transcription preinitiation complex"/>
    <property type="evidence" value="ECO:0000318"/>
    <property type="project" value="GO_Central"/>
</dbReference>
<dbReference type="InterPro" id="IPR023486">
    <property type="entry name" value="TFIIB_CS"/>
</dbReference>
<keyword evidence="5" id="KW-0863">Zinc-finger</keyword>
<keyword evidence="2" id="KW-0677">Repeat</keyword>